<sequence>MTIETFSWSVKVSSQPTEGSKDTIRKVQFGDGYAQVSGSGLNDEIRTYEYSFSGDPNTANEIHAFLRRHKVKSFIFTPPFGDMALWRVEANSLKKVVKNVKVITVTATFEQAFAP</sequence>
<organism evidence="1 2">
    <name type="scientific">Enterobacter hormaechei subsp. hoffmannii</name>
    <dbReference type="NCBI Taxonomy" id="1812934"/>
    <lineage>
        <taxon>Bacteria</taxon>
        <taxon>Pseudomonadati</taxon>
        <taxon>Pseudomonadota</taxon>
        <taxon>Gammaproteobacteria</taxon>
        <taxon>Enterobacterales</taxon>
        <taxon>Enterobacteriaceae</taxon>
        <taxon>Enterobacter</taxon>
        <taxon>Enterobacter cloacae complex</taxon>
    </lineage>
</organism>
<name>A0AAI9D6E6_9ENTR</name>
<evidence type="ECO:0000313" key="1">
    <source>
        <dbReference type="EMBL" id="EMB2809545.1"/>
    </source>
</evidence>
<dbReference type="Pfam" id="PF05939">
    <property type="entry name" value="Phage_min_tail"/>
    <property type="match status" value="1"/>
</dbReference>
<comment type="caution">
    <text evidence="1">The sequence shown here is derived from an EMBL/GenBank/DDBJ whole genome shotgun (WGS) entry which is preliminary data.</text>
</comment>
<accession>A0AAI9D6E6</accession>
<reference evidence="1" key="1">
    <citation type="submission" date="2023-12" db="EMBL/GenBank/DDBJ databases">
        <authorList>
            <consortium name="Clinical and Environmental Microbiology Branch: Whole genome sequencing antimicrobial resistance pathogens in the healthcare setting"/>
        </authorList>
    </citation>
    <scope>NUCLEOTIDE SEQUENCE</scope>
    <source>
        <strain evidence="1">Clinical</strain>
    </source>
</reference>
<dbReference type="RefSeq" id="WP_045308399.1">
    <property type="nucleotide sequence ID" value="NZ_AP019820.1"/>
</dbReference>
<gene>
    <name evidence="1" type="ORF">U8038_004524</name>
</gene>
<dbReference type="Proteomes" id="UP001289659">
    <property type="component" value="Unassembled WGS sequence"/>
</dbReference>
<dbReference type="AlphaFoldDB" id="A0AAI9D6E6"/>
<proteinExistence type="predicted"/>
<dbReference type="InterPro" id="IPR010265">
    <property type="entry name" value="Phage_lambda_TipM"/>
</dbReference>
<dbReference type="EMBL" id="ABPNFY010000023">
    <property type="protein sequence ID" value="EMB2809545.1"/>
    <property type="molecule type" value="Genomic_DNA"/>
</dbReference>
<evidence type="ECO:0000313" key="2">
    <source>
        <dbReference type="Proteomes" id="UP001289659"/>
    </source>
</evidence>
<protein>
    <submittedName>
        <fullName evidence="1">Phage tail protein</fullName>
    </submittedName>
</protein>